<name>A0A4C1XLG9_EUMVA</name>
<dbReference type="EMBL" id="BGZK01000860">
    <property type="protein sequence ID" value="GBP63127.1"/>
    <property type="molecule type" value="Genomic_DNA"/>
</dbReference>
<comment type="caution">
    <text evidence="1">The sequence shown here is derived from an EMBL/GenBank/DDBJ whole genome shotgun (WGS) entry which is preliminary data.</text>
</comment>
<accession>A0A4C1XLG9</accession>
<reference evidence="1 2" key="1">
    <citation type="journal article" date="2019" name="Commun. Biol.">
        <title>The bagworm genome reveals a unique fibroin gene that provides high tensile strength.</title>
        <authorList>
            <person name="Kono N."/>
            <person name="Nakamura H."/>
            <person name="Ohtoshi R."/>
            <person name="Tomita M."/>
            <person name="Numata K."/>
            <person name="Arakawa K."/>
        </authorList>
    </citation>
    <scope>NUCLEOTIDE SEQUENCE [LARGE SCALE GENOMIC DNA]</scope>
</reference>
<protein>
    <submittedName>
        <fullName evidence="1">Uncharacterized protein</fullName>
    </submittedName>
</protein>
<dbReference type="AlphaFoldDB" id="A0A4C1XLG9"/>
<evidence type="ECO:0000313" key="1">
    <source>
        <dbReference type="EMBL" id="GBP63127.1"/>
    </source>
</evidence>
<dbReference type="Proteomes" id="UP000299102">
    <property type="component" value="Unassembled WGS sequence"/>
</dbReference>
<organism evidence="1 2">
    <name type="scientific">Eumeta variegata</name>
    <name type="common">Bagworm moth</name>
    <name type="synonym">Eumeta japonica</name>
    <dbReference type="NCBI Taxonomy" id="151549"/>
    <lineage>
        <taxon>Eukaryota</taxon>
        <taxon>Metazoa</taxon>
        <taxon>Ecdysozoa</taxon>
        <taxon>Arthropoda</taxon>
        <taxon>Hexapoda</taxon>
        <taxon>Insecta</taxon>
        <taxon>Pterygota</taxon>
        <taxon>Neoptera</taxon>
        <taxon>Endopterygota</taxon>
        <taxon>Lepidoptera</taxon>
        <taxon>Glossata</taxon>
        <taxon>Ditrysia</taxon>
        <taxon>Tineoidea</taxon>
        <taxon>Psychidae</taxon>
        <taxon>Oiketicinae</taxon>
        <taxon>Eumeta</taxon>
    </lineage>
</organism>
<gene>
    <name evidence="1" type="ORF">EVAR_50058_1</name>
</gene>
<sequence length="89" mass="10433">MSQPSADCKCQNLHCLHALYRLFARAHILECPLVTYWNINIKAPVSEAEFFIEELDRRLRDKRDDLRSGSYLFQIQGRHLPTRVGIFVT</sequence>
<proteinExistence type="predicted"/>
<evidence type="ECO:0000313" key="2">
    <source>
        <dbReference type="Proteomes" id="UP000299102"/>
    </source>
</evidence>
<keyword evidence="2" id="KW-1185">Reference proteome</keyword>